<dbReference type="Proteomes" id="UP000325579">
    <property type="component" value="Unassembled WGS sequence"/>
</dbReference>
<accession>A0A5N7DCM4</accession>
<name>A0A5N7DCM4_9EURO</name>
<organism evidence="2 3">
    <name type="scientific">Aspergillus pseudonomiae</name>
    <dbReference type="NCBI Taxonomy" id="1506151"/>
    <lineage>
        <taxon>Eukaryota</taxon>
        <taxon>Fungi</taxon>
        <taxon>Dikarya</taxon>
        <taxon>Ascomycota</taxon>
        <taxon>Pezizomycotina</taxon>
        <taxon>Eurotiomycetes</taxon>
        <taxon>Eurotiomycetidae</taxon>
        <taxon>Eurotiales</taxon>
        <taxon>Aspergillaceae</taxon>
        <taxon>Aspergillus</taxon>
        <taxon>Aspergillus subgen. Circumdati</taxon>
    </lineage>
</organism>
<gene>
    <name evidence="2" type="ORF">BDV37DRAFT_248538</name>
</gene>
<evidence type="ECO:0000313" key="2">
    <source>
        <dbReference type="EMBL" id="KAE8403989.1"/>
    </source>
</evidence>
<dbReference type="GeneID" id="43666693"/>
<dbReference type="AlphaFoldDB" id="A0A5N7DCM4"/>
<proteinExistence type="predicted"/>
<evidence type="ECO:0000256" key="1">
    <source>
        <dbReference type="SAM" id="MobiDB-lite"/>
    </source>
</evidence>
<dbReference type="EMBL" id="ML736771">
    <property type="protein sequence ID" value="KAE8403989.1"/>
    <property type="molecule type" value="Genomic_DNA"/>
</dbReference>
<evidence type="ECO:0000313" key="3">
    <source>
        <dbReference type="Proteomes" id="UP000325579"/>
    </source>
</evidence>
<protein>
    <submittedName>
        <fullName evidence="2">Uncharacterized protein</fullName>
    </submittedName>
</protein>
<reference evidence="2 3" key="1">
    <citation type="submission" date="2019-04" db="EMBL/GenBank/DDBJ databases">
        <authorList>
            <consortium name="DOE Joint Genome Institute"/>
            <person name="Mondo S."/>
            <person name="Kjaerbolling I."/>
            <person name="Vesth T."/>
            <person name="Frisvad J.C."/>
            <person name="Nybo J.L."/>
            <person name="Theobald S."/>
            <person name="Kildgaard S."/>
            <person name="Isbrandt T."/>
            <person name="Kuo A."/>
            <person name="Sato A."/>
            <person name="Lyhne E.K."/>
            <person name="Kogle M.E."/>
            <person name="Wiebenga A."/>
            <person name="Kun R.S."/>
            <person name="Lubbers R.J."/>
            <person name="Makela M.R."/>
            <person name="Barry K."/>
            <person name="Chovatia M."/>
            <person name="Clum A."/>
            <person name="Daum C."/>
            <person name="Haridas S."/>
            <person name="He G."/>
            <person name="LaButti K."/>
            <person name="Lipzen A."/>
            <person name="Riley R."/>
            <person name="Salamov A."/>
            <person name="Simmons B.A."/>
            <person name="Magnuson J.K."/>
            <person name="Henrissat B."/>
            <person name="Mortensen U.H."/>
            <person name="Larsen T.O."/>
            <person name="Devries R.P."/>
            <person name="Grigoriev I.V."/>
            <person name="Machida M."/>
            <person name="Baker S.E."/>
            <person name="Andersen M.R."/>
            <person name="Cantor M.N."/>
            <person name="Hua S.X."/>
        </authorList>
    </citation>
    <scope>NUCLEOTIDE SEQUENCE [LARGE SCALE GENOMIC DNA]</scope>
    <source>
        <strain evidence="2 3">CBS 119388</strain>
    </source>
</reference>
<sequence>MKQIRSRSTMRYRMSLYLQQKFARKLYNSSKQSTSSPQFPEKTSSITLPSNFSNSSTYLSGSNIRDASNLHQKQQYTSIRYT</sequence>
<keyword evidence="3" id="KW-1185">Reference proteome</keyword>
<feature type="region of interest" description="Disordered" evidence="1">
    <location>
        <begin position="28"/>
        <end position="82"/>
    </location>
</feature>
<dbReference type="RefSeq" id="XP_031941308.1">
    <property type="nucleotide sequence ID" value="XM_032082002.1"/>
</dbReference>